<proteinExistence type="predicted"/>
<comment type="caution">
    <text evidence="2">The sequence shown here is derived from an EMBL/GenBank/DDBJ whole genome shotgun (WGS) entry which is preliminary data.</text>
</comment>
<evidence type="ECO:0000259" key="1">
    <source>
        <dbReference type="Pfam" id="PF01882"/>
    </source>
</evidence>
<dbReference type="PANTHER" id="PTHR34351:SF2">
    <property type="entry name" value="DUF58 DOMAIN-CONTAINING PROTEIN"/>
    <property type="match status" value="1"/>
</dbReference>
<protein>
    <recommendedName>
        <fullName evidence="1">DUF58 domain-containing protein</fullName>
    </recommendedName>
</protein>
<dbReference type="STRING" id="70996.SE18_05365"/>
<dbReference type="InterPro" id="IPR002881">
    <property type="entry name" value="DUF58"/>
</dbReference>
<dbReference type="OrthoDB" id="9789943at2"/>
<dbReference type="EMBL" id="LGKP01000011">
    <property type="protein sequence ID" value="KPL90524.1"/>
    <property type="molecule type" value="Genomic_DNA"/>
</dbReference>
<dbReference type="Proteomes" id="UP000050277">
    <property type="component" value="Unassembled WGS sequence"/>
</dbReference>
<evidence type="ECO:0000313" key="2">
    <source>
        <dbReference type="EMBL" id="KPL90524.1"/>
    </source>
</evidence>
<dbReference type="PANTHER" id="PTHR34351">
    <property type="entry name" value="SLR1927 PROTEIN-RELATED"/>
    <property type="match status" value="1"/>
</dbReference>
<reference evidence="2 3" key="1">
    <citation type="submission" date="2015-07" db="EMBL/GenBank/DDBJ databases">
        <title>Whole genome sequence of Herpetosiphon geysericola DSM 7119.</title>
        <authorList>
            <person name="Hemp J."/>
            <person name="Ward L.M."/>
            <person name="Pace L.A."/>
            <person name="Fischer W.W."/>
        </authorList>
    </citation>
    <scope>NUCLEOTIDE SEQUENCE [LARGE SCALE GENOMIC DNA]</scope>
    <source>
        <strain evidence="2 3">DSM 7119</strain>
    </source>
</reference>
<dbReference type="Pfam" id="PF01882">
    <property type="entry name" value="DUF58"/>
    <property type="match status" value="1"/>
</dbReference>
<accession>A0A0P6YIZ1</accession>
<keyword evidence="3" id="KW-1185">Reference proteome</keyword>
<feature type="domain" description="DUF58" evidence="1">
    <location>
        <begin position="206"/>
        <end position="319"/>
    </location>
</feature>
<gene>
    <name evidence="2" type="ORF">SE18_05365</name>
</gene>
<sequence length="395" mass="43992">MKGRRAGLFCLVLLLIIGLLTDVILLPLVCMLGIMALAAVELWEWRMFHRVEYQRELGHTHLFPDTTTSLSLTLSNRKFLPLPFVNLHDLVPVGIQIEQIETQPAASPNYRILARAFGLSSYQQVTRQYTIRCPQRGLHRFGPANLSASDPLGLSMSRATINDIDRLIVYPRLLKDPELGMPLRELLGTIRASQRLLTDPVVPIGIRDYTQSDPLKSIHWTATARRGQLQTRIYEPVTALTVMCIVDIETIVPAYLGVNKFQGERLISMAATVCSALHKAGHAVGLWSNAALVEGNTAVHLPPSRSLKQASAILEVLAQLSLYSRLEIAKFIGREQSRLPLGATVLLISVVDTPAHRSALTRLREYGYAPVWLYLGEHVPKVGGIKLIHSYQREP</sequence>
<organism evidence="2 3">
    <name type="scientific">Herpetosiphon geysericola</name>
    <dbReference type="NCBI Taxonomy" id="70996"/>
    <lineage>
        <taxon>Bacteria</taxon>
        <taxon>Bacillati</taxon>
        <taxon>Chloroflexota</taxon>
        <taxon>Chloroflexia</taxon>
        <taxon>Herpetosiphonales</taxon>
        <taxon>Herpetosiphonaceae</taxon>
        <taxon>Herpetosiphon</taxon>
    </lineage>
</organism>
<name>A0A0P6YIZ1_9CHLR</name>
<dbReference type="AlphaFoldDB" id="A0A0P6YIZ1"/>
<dbReference type="RefSeq" id="WP_054533399.1">
    <property type="nucleotide sequence ID" value="NZ_LGKP01000011.1"/>
</dbReference>
<evidence type="ECO:0000313" key="3">
    <source>
        <dbReference type="Proteomes" id="UP000050277"/>
    </source>
</evidence>